<comment type="subcellular location">
    <subcellularLocation>
        <location evidence="2">Cytoplasm</location>
        <location evidence="2">Cytosol</location>
    </subcellularLocation>
</comment>
<dbReference type="InterPro" id="IPR011016">
    <property type="entry name" value="Znf_RING-CH"/>
</dbReference>
<evidence type="ECO:0000313" key="19">
    <source>
        <dbReference type="Proteomes" id="UP001201262"/>
    </source>
</evidence>
<sequence>MSKKFKSQASSSRAAAGGFGGFPSPFGGFSNASQSDTRAPSSLSYVAEPPDLTRISEPNLVVAFKNLSKKDDITKTKALEDIKDTIGKLKNRSDDLEEGVLEAWTKVYPRTSIENSRRVRQLAHQIQGLIASLAGKRVARYLPKVIGAWLAGLYDNDKLVSRSVFESITDVFSTDEKRNSLWKVFQTPILEFVDDVILHQTVLTLSDERIVKPDDAESKFARVSATAILLFNRILSTASQQQLDKDLSTFHTLLESKILWSFAHHEDPFVRRCIYALLRSSLTQGLEGNDWKVISQHVISQALSISQLGSATDFSETILQLSQVRPQIWTTDFKGKSSASKRLHQYIKRGSQGASESYWSNLANLLQIIPKDIIAGYGSKTDDISEIESLQATALMEDFIEGLSSREEPRHNLKTGWAAYVDTGVWLSTLLDGTAKGIFVSKQLTQLFDPYVNGEVDGQWVLPKENAQEICVTTFLRLANHGYTGELELAWTTTIQKILQAVKLSLPEQSKDFRTSQDEICARAARFFKLEAAIISKISSTSNAVSDMFQDQTLQLVEGSIQVLQARNGKPYGAAAILEEAIRHVPNLIQTSQQLAEALKNNIPQLLSTPSADRIMSTLLLCRDWPGFESVLDTSLQQITETDIGDSGIAALEKLLSTVDFEHVQDLSHFAFIVTESTRSATLGKRSDWVLVFALTRNPTLPNELIDKLILALLQGLSSDEEIILETLFGLSSLAAQNPQAMQRFRKGSHGSKFVSKLLYLAESSIDEIAQKAALIEKKLKETVSAEVTSESSLEILKQGIKDVGSESLSIESLASIAEDLLQRSDLQDYQNILAEIFPSEELWKKSLEPFLGLPPRPSASITSPLGGAVHLVSHDLSTSFWTKLENVSRDSNGESSAFRLTTYATRLLAWNNVFESLNVKQRESLFYYFPLALQLIDDDTSIENSIGIIGLQLPEDRDEALEILSNGRSIISKWIRSDARLIDNDLCISEELRFFWRQKTEHITDTSPESYRICEVFVKVMSEIDVAKTSDELVALAREIRKSNPLRAAAVLAVWGPSISSGPAGTRLCNELVAEATGFNLQKNREGLKNIIFVNILTQGMKAIIDSIPTQRLVFLVKNLIQVVQANTDSMDVRSEAFKALAAVLRPLSEIYGSHWAEAIELLHTTWTETGGGDSALPVLHSSFRLFSALNGLVQSESNDDLVDAWAEAKNDLFESLISSLYRIDSSSSTYQPRDITADLLRRELLSVPVDSLAGRTDIFSLLAVQCKDIQQAAYEILHRYIPRAQEQVSFDVALSKTNVNLPDELLSLLLEAPKADMITFMNDEKAWLGLRSYMLSWKVVFDHFLNSSLPVQENYSANIKENELLGPLLDFTFDFLQKPRGKLLNASNFDIRSWDPSIEPSEKDTQWLVIHLYYLALKHLGVLAKNWWIDSKKRIKGPVETWTEKYISPFITEDALNGVSEWTETQNQDDERPLSVKVSHRTGELVASIPVDEDSPPVAIAISLPPSYPLQPAIVTGRSRVLVDEKKWRSWLLAVQGVIMFSNGSLVDGLLAFRRNVQGALKGQSECAICYSVISTDMQTPNKRCATCKNTFHSVCLFRWFKSSNQSTCPLCRNNFVYV</sequence>
<evidence type="ECO:0000256" key="9">
    <source>
        <dbReference type="ARBA" id="ARBA00022723"/>
    </source>
</evidence>
<evidence type="ECO:0000256" key="12">
    <source>
        <dbReference type="ARBA" id="ARBA00022786"/>
    </source>
</evidence>
<evidence type="ECO:0000256" key="7">
    <source>
        <dbReference type="ARBA" id="ARBA00022490"/>
    </source>
</evidence>
<evidence type="ECO:0000256" key="5">
    <source>
        <dbReference type="ARBA" id="ARBA00012483"/>
    </source>
</evidence>
<dbReference type="Gene3D" id="3.30.40.10">
    <property type="entry name" value="Zinc/RING finger domain, C3HC4 (zinc finger)"/>
    <property type="match status" value="1"/>
</dbReference>
<dbReference type="FunFam" id="3.30.40.10:FF:000038">
    <property type="entry name" value="E3 ubiquitin-protein ligase listerin"/>
    <property type="match status" value="1"/>
</dbReference>
<comment type="function">
    <text evidence="16">E3 ubiquitin-protein ligase. Component of the ribosome quality control complex (RQC), a ribosome-associated complex that mediates ubiquitination and extraction of incompletely synthesized nascent chains for proteasomal degradation.</text>
</comment>
<keyword evidence="9 16" id="KW-0479">Metal-binding</keyword>
<dbReference type="Proteomes" id="UP001201262">
    <property type="component" value="Unassembled WGS sequence"/>
</dbReference>
<evidence type="ECO:0000256" key="11">
    <source>
        <dbReference type="ARBA" id="ARBA00022771"/>
    </source>
</evidence>
<evidence type="ECO:0000256" key="13">
    <source>
        <dbReference type="ARBA" id="ARBA00022833"/>
    </source>
</evidence>
<dbReference type="CDD" id="cd16491">
    <property type="entry name" value="RING-CH-C4HC3_LTN1"/>
    <property type="match status" value="1"/>
</dbReference>
<comment type="similarity">
    <text evidence="4 16">Belongs to the LTN1 family.</text>
</comment>
<evidence type="ECO:0000256" key="2">
    <source>
        <dbReference type="ARBA" id="ARBA00004514"/>
    </source>
</evidence>
<evidence type="ECO:0000256" key="15">
    <source>
        <dbReference type="PROSITE-ProRule" id="PRU00175"/>
    </source>
</evidence>
<evidence type="ECO:0000259" key="17">
    <source>
        <dbReference type="PROSITE" id="PS50089"/>
    </source>
</evidence>
<protein>
    <recommendedName>
        <fullName evidence="6 16">E3 ubiquitin-protein ligase listerin</fullName>
        <ecNumber evidence="5 16">2.3.2.27</ecNumber>
    </recommendedName>
    <alternativeName>
        <fullName evidence="16">RING-type E3 ubiquitin transferase listerin</fullName>
    </alternativeName>
</protein>
<dbReference type="GeneID" id="70246166"/>
<dbReference type="InterPro" id="IPR054476">
    <property type="entry name" value="Ltn1_N"/>
</dbReference>
<dbReference type="GO" id="GO:0005829">
    <property type="term" value="C:cytosol"/>
    <property type="evidence" value="ECO:0007669"/>
    <property type="project" value="UniProtKB-SubCell"/>
</dbReference>
<dbReference type="SMART" id="SM01197">
    <property type="entry name" value="FANCL_C"/>
    <property type="match status" value="1"/>
</dbReference>
<proteinExistence type="inferred from homology"/>
<comment type="caution">
    <text evidence="18">The sequence shown here is derived from an EMBL/GenBank/DDBJ whole genome shotgun (WGS) entry which is preliminary data.</text>
</comment>
<dbReference type="Pfam" id="PF13639">
    <property type="entry name" value="zf-RING_2"/>
    <property type="match status" value="1"/>
</dbReference>
<keyword evidence="8 16" id="KW-0808">Transferase</keyword>
<dbReference type="GO" id="GO:1990116">
    <property type="term" value="P:ribosome-associated ubiquitin-dependent protein catabolic process"/>
    <property type="evidence" value="ECO:0007669"/>
    <property type="project" value="UniProtKB-UniRule"/>
</dbReference>
<dbReference type="GO" id="GO:0008270">
    <property type="term" value="F:zinc ion binding"/>
    <property type="evidence" value="ECO:0007669"/>
    <property type="project" value="UniProtKB-KW"/>
</dbReference>
<evidence type="ECO:0000256" key="1">
    <source>
        <dbReference type="ARBA" id="ARBA00000900"/>
    </source>
</evidence>
<feature type="domain" description="RING-type" evidence="17">
    <location>
        <begin position="1569"/>
        <end position="1615"/>
    </location>
</feature>
<evidence type="ECO:0000256" key="8">
    <source>
        <dbReference type="ARBA" id="ARBA00022679"/>
    </source>
</evidence>
<dbReference type="InterPro" id="IPR016024">
    <property type="entry name" value="ARM-type_fold"/>
</dbReference>
<dbReference type="SMART" id="SM00184">
    <property type="entry name" value="RING"/>
    <property type="match status" value="1"/>
</dbReference>
<dbReference type="RefSeq" id="XP_046073062.1">
    <property type="nucleotide sequence ID" value="XM_046215879.1"/>
</dbReference>
<dbReference type="SUPFAM" id="SSF48371">
    <property type="entry name" value="ARM repeat"/>
    <property type="match status" value="1"/>
</dbReference>
<keyword evidence="19" id="KW-1185">Reference proteome</keyword>
<keyword evidence="10" id="KW-0677">Repeat</keyword>
<comment type="subunit">
    <text evidence="16">Component of the ribosome quality control complex (RQC).</text>
</comment>
<dbReference type="Pfam" id="PF23009">
    <property type="entry name" value="UBC_like"/>
    <property type="match status" value="1"/>
</dbReference>
<dbReference type="PROSITE" id="PS50089">
    <property type="entry name" value="ZF_RING_2"/>
    <property type="match status" value="1"/>
</dbReference>
<evidence type="ECO:0000256" key="14">
    <source>
        <dbReference type="ARBA" id="ARBA00055150"/>
    </source>
</evidence>
<comment type="pathway">
    <text evidence="3 16">Protein modification; protein ubiquitination.</text>
</comment>
<dbReference type="EC" id="2.3.2.27" evidence="5 16"/>
<evidence type="ECO:0000256" key="10">
    <source>
        <dbReference type="ARBA" id="ARBA00022737"/>
    </source>
</evidence>
<dbReference type="GO" id="GO:0072344">
    <property type="term" value="P:rescue of stalled ribosome"/>
    <property type="evidence" value="ECO:0007669"/>
    <property type="project" value="UniProtKB-UniRule"/>
</dbReference>
<dbReference type="EMBL" id="JAJTJA010000005">
    <property type="protein sequence ID" value="KAH8698598.1"/>
    <property type="molecule type" value="Genomic_DNA"/>
</dbReference>
<accession>A0AAD4KWQ6</accession>
<comment type="function">
    <text evidence="14">E3 ubiquitin-protein ligase component of the ribosome quality control complex (RQC), a ribosome-associated complex that mediates ubiquitination and extraction of incompletely synthesized nascent chains for proteasomal degradation. Mediates ubiquitination of proteins derived from mRNAs lacking stop codons (non-stop proteins) and other translation arrest products induced by poly-lysine sequences and tandem rare codons. Ubiquitination leads to CDC48 recruitment for extraction and degradation of the incomplete translation product. May indirectly play a role in chromatin function and transcription.</text>
</comment>
<dbReference type="Pfam" id="PF22999">
    <property type="entry name" value="LTN1_E3_ligase_6th"/>
    <property type="match status" value="1"/>
</dbReference>
<keyword evidence="7" id="KW-0963">Cytoplasm</keyword>
<name>A0AAD4KWQ6_9EURO</name>
<comment type="catalytic activity">
    <reaction evidence="1 16">
        <text>S-ubiquitinyl-[E2 ubiquitin-conjugating enzyme]-L-cysteine + [acceptor protein]-L-lysine = [E2 ubiquitin-conjugating enzyme]-L-cysteine + N(6)-ubiquitinyl-[acceptor protein]-L-lysine.</text>
        <dbReference type="EC" id="2.3.2.27"/>
    </reaction>
</comment>
<organism evidence="18 19">
    <name type="scientific">Talaromyces proteolyticus</name>
    <dbReference type="NCBI Taxonomy" id="1131652"/>
    <lineage>
        <taxon>Eukaryota</taxon>
        <taxon>Fungi</taxon>
        <taxon>Dikarya</taxon>
        <taxon>Ascomycota</taxon>
        <taxon>Pezizomycotina</taxon>
        <taxon>Eurotiomycetes</taxon>
        <taxon>Eurotiomycetidae</taxon>
        <taxon>Eurotiales</taxon>
        <taxon>Trichocomaceae</taxon>
        <taxon>Talaromyces</taxon>
        <taxon>Talaromyces sect. Bacilispori</taxon>
    </lineage>
</organism>
<dbReference type="InterPro" id="IPR013083">
    <property type="entry name" value="Znf_RING/FYVE/PHD"/>
</dbReference>
<keyword evidence="11 15" id="KW-0863">Zinc-finger</keyword>
<dbReference type="SMART" id="SM00744">
    <property type="entry name" value="RINGv"/>
    <property type="match status" value="1"/>
</dbReference>
<dbReference type="InterPro" id="IPR054478">
    <property type="entry name" value="LTN1_UBC"/>
</dbReference>
<keyword evidence="12 16" id="KW-0833">Ubl conjugation pathway</keyword>
<dbReference type="GO" id="GO:0061630">
    <property type="term" value="F:ubiquitin protein ligase activity"/>
    <property type="evidence" value="ECO:0007669"/>
    <property type="project" value="UniProtKB-UniRule"/>
</dbReference>
<evidence type="ECO:0000256" key="6">
    <source>
        <dbReference type="ARBA" id="ARBA00017157"/>
    </source>
</evidence>
<dbReference type="InterPro" id="IPR001841">
    <property type="entry name" value="Znf_RING"/>
</dbReference>
<dbReference type="InterPro" id="IPR039795">
    <property type="entry name" value="LTN1/Rkr1"/>
</dbReference>
<dbReference type="InterPro" id="IPR054477">
    <property type="entry name" value="LTN1_E3_ligase_6th"/>
</dbReference>
<evidence type="ECO:0000256" key="3">
    <source>
        <dbReference type="ARBA" id="ARBA00004906"/>
    </source>
</evidence>
<dbReference type="InterPro" id="IPR039804">
    <property type="entry name" value="RING-CH-C4HC3_LTN1"/>
</dbReference>
<dbReference type="GO" id="GO:1990112">
    <property type="term" value="C:RQC complex"/>
    <property type="evidence" value="ECO:0007669"/>
    <property type="project" value="UniProtKB-UniRule"/>
</dbReference>
<dbReference type="SUPFAM" id="SSF57850">
    <property type="entry name" value="RING/U-box"/>
    <property type="match status" value="1"/>
</dbReference>
<dbReference type="PANTHER" id="PTHR12389">
    <property type="entry name" value="ZINC FINGER PROTEIN 294"/>
    <property type="match status" value="1"/>
</dbReference>
<evidence type="ECO:0000256" key="4">
    <source>
        <dbReference type="ARBA" id="ARBA00007997"/>
    </source>
</evidence>
<dbReference type="Pfam" id="PF22958">
    <property type="entry name" value="Ltn1_1st"/>
    <property type="match status" value="1"/>
</dbReference>
<gene>
    <name evidence="18" type="ORF">BGW36DRAFT_376447</name>
</gene>
<dbReference type="GO" id="GO:0043023">
    <property type="term" value="F:ribosomal large subunit binding"/>
    <property type="evidence" value="ECO:0007669"/>
    <property type="project" value="TreeGrafter"/>
</dbReference>
<reference evidence="18" key="1">
    <citation type="submission" date="2021-12" db="EMBL/GenBank/DDBJ databases">
        <title>Convergent genome expansion in fungi linked to evolution of root-endophyte symbiosis.</title>
        <authorList>
            <consortium name="DOE Joint Genome Institute"/>
            <person name="Ke Y.-H."/>
            <person name="Bonito G."/>
            <person name="Liao H.-L."/>
            <person name="Looney B."/>
            <person name="Rojas-Flechas A."/>
            <person name="Nash J."/>
            <person name="Hameed K."/>
            <person name="Schadt C."/>
            <person name="Martin F."/>
            <person name="Crous P.W."/>
            <person name="Miettinen O."/>
            <person name="Magnuson J.K."/>
            <person name="Labbe J."/>
            <person name="Jacobson D."/>
            <person name="Doktycz M.J."/>
            <person name="Veneault-Fourrey C."/>
            <person name="Kuo A."/>
            <person name="Mondo S."/>
            <person name="Calhoun S."/>
            <person name="Riley R."/>
            <person name="Ohm R."/>
            <person name="LaButti K."/>
            <person name="Andreopoulos B."/>
            <person name="Pangilinan J."/>
            <person name="Nolan M."/>
            <person name="Tritt A."/>
            <person name="Clum A."/>
            <person name="Lipzen A."/>
            <person name="Daum C."/>
            <person name="Barry K."/>
            <person name="Grigoriev I.V."/>
            <person name="Vilgalys R."/>
        </authorList>
    </citation>
    <scope>NUCLEOTIDE SEQUENCE</scope>
    <source>
        <strain evidence="18">PMI_201</strain>
    </source>
</reference>
<evidence type="ECO:0000256" key="16">
    <source>
        <dbReference type="RuleBase" id="RU367090"/>
    </source>
</evidence>
<dbReference type="PANTHER" id="PTHR12389:SF0">
    <property type="entry name" value="E3 UBIQUITIN-PROTEIN LIGASE LISTERIN"/>
    <property type="match status" value="1"/>
</dbReference>
<evidence type="ECO:0000313" key="18">
    <source>
        <dbReference type="EMBL" id="KAH8698598.1"/>
    </source>
</evidence>
<keyword evidence="13 16" id="KW-0862">Zinc</keyword>